<reference evidence="1" key="1">
    <citation type="submission" date="2023-10" db="EMBL/GenBank/DDBJ databases">
        <authorList>
            <person name="Chen Y."/>
            <person name="Shah S."/>
            <person name="Dougan E. K."/>
            <person name="Thang M."/>
            <person name="Chan C."/>
        </authorList>
    </citation>
    <scope>NUCLEOTIDE SEQUENCE [LARGE SCALE GENOMIC DNA]</scope>
</reference>
<comment type="caution">
    <text evidence="1">The sequence shown here is derived from an EMBL/GenBank/DDBJ whole genome shotgun (WGS) entry which is preliminary data.</text>
</comment>
<gene>
    <name evidence="1" type="ORF">PCOR1329_LOCUS55434</name>
</gene>
<evidence type="ECO:0000313" key="2">
    <source>
        <dbReference type="Proteomes" id="UP001189429"/>
    </source>
</evidence>
<accession>A0ABN9VA48</accession>
<dbReference type="EMBL" id="CAUYUJ010016797">
    <property type="protein sequence ID" value="CAK0868916.1"/>
    <property type="molecule type" value="Genomic_DNA"/>
</dbReference>
<sequence length="507" mass="56087">MVKATVETSVSYGTSITGTNGQELQRLRQLVGSQGPTSSASLTLRLLLTPGSRVDPIFKASADPLCAMLAAWKQQWVPQHIITQGIRRAQQRARSSKGNPWQSVAGPFTAYLATLDRLRIQADGFSSWTFPWGLTIQPATLCVHGLRKLIDLACEAWQWRQISTTLGCPELKSGILLEPVLSLLGRSSPLSPEEKAYLRSVVIGAQWTQQRMFEAKYVQSPLCRICHDFPGTLYHRHLLCDGLVSASLQPAGPLCRVLPQEPTELVLLLGSRVLLPFDRFPQRPEPAPEQFYLGERSSLTGDLFVDGSMYDHDVPNAAVAGWAVIAMHPDPPPPRALDDFRVSVVFGGGVEGPIQCIDRAELVAVLHTLRAAMPPELKEIAAKQQFLAAGAEQQKAKMAADIFNGNERDLRARQAIAMREHRKEQLIVARDHAQRATNKQRETDDYRQMQADVNDRVRRAKSADAALKEDIVKATVAARQIQSAHTRTKLQSEIGHGASKYTRRLTP</sequence>
<proteinExistence type="predicted"/>
<evidence type="ECO:0000313" key="1">
    <source>
        <dbReference type="EMBL" id="CAK0868916.1"/>
    </source>
</evidence>
<keyword evidence="2" id="KW-1185">Reference proteome</keyword>
<protein>
    <submittedName>
        <fullName evidence="1">Uncharacterized protein</fullName>
    </submittedName>
</protein>
<dbReference type="Proteomes" id="UP001189429">
    <property type="component" value="Unassembled WGS sequence"/>
</dbReference>
<name>A0ABN9VA48_9DINO</name>
<organism evidence="1 2">
    <name type="scientific">Prorocentrum cordatum</name>
    <dbReference type="NCBI Taxonomy" id="2364126"/>
    <lineage>
        <taxon>Eukaryota</taxon>
        <taxon>Sar</taxon>
        <taxon>Alveolata</taxon>
        <taxon>Dinophyceae</taxon>
        <taxon>Prorocentrales</taxon>
        <taxon>Prorocentraceae</taxon>
        <taxon>Prorocentrum</taxon>
    </lineage>
</organism>